<keyword evidence="2 7" id="KW-0436">Ligase</keyword>
<keyword evidence="6 7" id="KW-0030">Aminoacyl-tRNA synthetase</keyword>
<dbReference type="Gene3D" id="1.10.10.350">
    <property type="match status" value="1"/>
</dbReference>
<name>A0A0J9TMJ2_PLAVI</name>
<dbReference type="GO" id="GO:0004818">
    <property type="term" value="F:glutamate-tRNA ligase activity"/>
    <property type="evidence" value="ECO:0007669"/>
    <property type="project" value="TreeGrafter"/>
</dbReference>
<sequence length="242" mass="28265">MSVDGSSLGDIILMRPDGRPTYNFAAVVDDYEMKISDIFRGEEHLANTPYQIALYEAFGWEEEMPKFGHLSVILSEKATKISKRDPDSCRYQVGYFLKKENRYEELKDENQKRYFATVFRSRVKAAYSLNHLAEEFFNDNYLDEKILGEIREFASALDIVKSFKKQFEKDFQEGSFDEPSIRMFLKIFTSNSLIPRKTLLPFLRLCLSGNPEGVPVYSMIYLLGKNRIERRVKALISRLEER</sequence>
<dbReference type="InterPro" id="IPR020751">
    <property type="entry name" value="aa-tRNA-synth_I_codon-bd_sub2"/>
</dbReference>
<dbReference type="PANTHER" id="PTHR43311:SF2">
    <property type="entry name" value="GLUTAMATE--TRNA LIGASE, MITOCHONDRIAL-RELATED"/>
    <property type="match status" value="1"/>
</dbReference>
<proteinExistence type="inferred from homology"/>
<dbReference type="GO" id="GO:0005524">
    <property type="term" value="F:ATP binding"/>
    <property type="evidence" value="ECO:0007669"/>
    <property type="project" value="UniProtKB-KW"/>
</dbReference>
<dbReference type="InterPro" id="IPR008925">
    <property type="entry name" value="aa_tRNA-synth_I_cd-bd_sf"/>
</dbReference>
<dbReference type="AlphaFoldDB" id="A0A0J9TMJ2"/>
<feature type="domain" description="Aminoacyl-tRNA synthetase class I anticodon-binding" evidence="9">
    <location>
        <begin position="111"/>
        <end position="236"/>
    </location>
</feature>
<dbReference type="InterPro" id="IPR045462">
    <property type="entry name" value="aa-tRNA-synth_I_cd-bd"/>
</dbReference>
<evidence type="ECO:0000256" key="5">
    <source>
        <dbReference type="ARBA" id="ARBA00022917"/>
    </source>
</evidence>
<dbReference type="Pfam" id="PF19269">
    <property type="entry name" value="Anticodon_2"/>
    <property type="match status" value="1"/>
</dbReference>
<evidence type="ECO:0000256" key="3">
    <source>
        <dbReference type="ARBA" id="ARBA00022741"/>
    </source>
</evidence>
<accession>A0A0J9TMJ2</accession>
<comment type="similarity">
    <text evidence="1">Belongs to the class-I aminoacyl-tRNA synthetase family. Glutamate--tRNA ligase type 1 subfamily.</text>
</comment>
<organism evidence="10 11">
    <name type="scientific">Plasmodium vivax North Korean</name>
    <dbReference type="NCBI Taxonomy" id="1035514"/>
    <lineage>
        <taxon>Eukaryota</taxon>
        <taxon>Sar</taxon>
        <taxon>Alveolata</taxon>
        <taxon>Apicomplexa</taxon>
        <taxon>Aconoidasida</taxon>
        <taxon>Haemosporida</taxon>
        <taxon>Plasmodiidae</taxon>
        <taxon>Plasmodium</taxon>
        <taxon>Plasmodium (Plasmodium)</taxon>
    </lineage>
</organism>
<evidence type="ECO:0000259" key="9">
    <source>
        <dbReference type="Pfam" id="PF19269"/>
    </source>
</evidence>
<dbReference type="EMBL" id="KQ235637">
    <property type="protein sequence ID" value="KMZ96351.1"/>
    <property type="molecule type" value="Genomic_DNA"/>
</dbReference>
<gene>
    <name evidence="10" type="ORF">PVNG_02490</name>
</gene>
<evidence type="ECO:0000313" key="10">
    <source>
        <dbReference type="EMBL" id="KMZ96351.1"/>
    </source>
</evidence>
<evidence type="ECO:0000256" key="7">
    <source>
        <dbReference type="RuleBase" id="RU363037"/>
    </source>
</evidence>
<dbReference type="GO" id="GO:0006424">
    <property type="term" value="P:glutamyl-tRNA aminoacylation"/>
    <property type="evidence" value="ECO:0007669"/>
    <property type="project" value="TreeGrafter"/>
</dbReference>
<dbReference type="InterPro" id="IPR020058">
    <property type="entry name" value="Glu/Gln-tRNA-synth_Ib_cat-dom"/>
</dbReference>
<dbReference type="Proteomes" id="UP000053239">
    <property type="component" value="Unassembled WGS sequence"/>
</dbReference>
<dbReference type="Gene3D" id="3.40.50.620">
    <property type="entry name" value="HUPs"/>
    <property type="match status" value="1"/>
</dbReference>
<keyword evidence="3 7" id="KW-0547">Nucleotide-binding</keyword>
<dbReference type="Pfam" id="PF00749">
    <property type="entry name" value="tRNA-synt_1c"/>
    <property type="match status" value="1"/>
</dbReference>
<dbReference type="GO" id="GO:0005829">
    <property type="term" value="C:cytosol"/>
    <property type="evidence" value="ECO:0007669"/>
    <property type="project" value="TreeGrafter"/>
</dbReference>
<feature type="domain" description="Glutamyl/glutaminyl-tRNA synthetase class Ib catalytic" evidence="8">
    <location>
        <begin position="6"/>
        <end position="88"/>
    </location>
</feature>
<evidence type="ECO:0000256" key="4">
    <source>
        <dbReference type="ARBA" id="ARBA00022840"/>
    </source>
</evidence>
<keyword evidence="4 7" id="KW-0067">ATP-binding</keyword>
<dbReference type="PANTHER" id="PTHR43311">
    <property type="entry name" value="GLUTAMATE--TRNA LIGASE"/>
    <property type="match status" value="1"/>
</dbReference>
<dbReference type="InterPro" id="IPR049940">
    <property type="entry name" value="GluQ/Sye"/>
</dbReference>
<dbReference type="SUPFAM" id="SSF52374">
    <property type="entry name" value="Nucleotidylyl transferase"/>
    <property type="match status" value="1"/>
</dbReference>
<evidence type="ECO:0000313" key="11">
    <source>
        <dbReference type="Proteomes" id="UP000053239"/>
    </source>
</evidence>
<evidence type="ECO:0000259" key="8">
    <source>
        <dbReference type="Pfam" id="PF00749"/>
    </source>
</evidence>
<evidence type="ECO:0000256" key="6">
    <source>
        <dbReference type="ARBA" id="ARBA00023146"/>
    </source>
</evidence>
<protein>
    <submittedName>
        <fullName evidence="10">Uncharacterized protein</fullName>
    </submittedName>
</protein>
<evidence type="ECO:0000256" key="1">
    <source>
        <dbReference type="ARBA" id="ARBA00007894"/>
    </source>
</evidence>
<dbReference type="GO" id="GO:0000049">
    <property type="term" value="F:tRNA binding"/>
    <property type="evidence" value="ECO:0007669"/>
    <property type="project" value="InterPro"/>
</dbReference>
<dbReference type="InterPro" id="IPR014729">
    <property type="entry name" value="Rossmann-like_a/b/a_fold"/>
</dbReference>
<evidence type="ECO:0000256" key="2">
    <source>
        <dbReference type="ARBA" id="ARBA00022598"/>
    </source>
</evidence>
<dbReference type="SUPFAM" id="SSF48163">
    <property type="entry name" value="An anticodon-binding domain of class I aminoacyl-tRNA synthetases"/>
    <property type="match status" value="1"/>
</dbReference>
<keyword evidence="5 7" id="KW-0648">Protein biosynthesis</keyword>
<reference evidence="10 11" key="1">
    <citation type="submission" date="2011-09" db="EMBL/GenBank/DDBJ databases">
        <title>The Genome Sequence of Plasmodium vivax North Korean.</title>
        <authorList>
            <consortium name="The Broad Institute Genome Sequencing Platform"/>
            <consortium name="The Broad Institute Genome Sequencing Center for Infectious Disease"/>
            <person name="Neafsey D."/>
            <person name="Carlton J."/>
            <person name="Barnwell J."/>
            <person name="Collins W."/>
            <person name="Escalante A."/>
            <person name="Mullikin J."/>
            <person name="Saul A."/>
            <person name="Guigo R."/>
            <person name="Camara F."/>
            <person name="Young S.K."/>
            <person name="Zeng Q."/>
            <person name="Gargeya S."/>
            <person name="Fitzgerald M."/>
            <person name="Haas B."/>
            <person name="Abouelleil A."/>
            <person name="Alvarado L."/>
            <person name="Arachchi H.M."/>
            <person name="Berlin A."/>
            <person name="Brown A."/>
            <person name="Chapman S.B."/>
            <person name="Chen Z."/>
            <person name="Dunbar C."/>
            <person name="Freedman E."/>
            <person name="Gearin G."/>
            <person name="Gellesch M."/>
            <person name="Goldberg J."/>
            <person name="Griggs A."/>
            <person name="Gujja S."/>
            <person name="Heiman D."/>
            <person name="Howarth C."/>
            <person name="Larson L."/>
            <person name="Lui A."/>
            <person name="MacDonald P.J.P."/>
            <person name="Montmayeur A."/>
            <person name="Murphy C."/>
            <person name="Neiman D."/>
            <person name="Pearson M."/>
            <person name="Priest M."/>
            <person name="Roberts A."/>
            <person name="Saif S."/>
            <person name="Shea T."/>
            <person name="Shenoy N."/>
            <person name="Sisk P."/>
            <person name="Stolte C."/>
            <person name="Sykes S."/>
            <person name="Wortman J."/>
            <person name="Nusbaum C."/>
            <person name="Birren B."/>
        </authorList>
    </citation>
    <scope>NUCLEOTIDE SEQUENCE [LARGE SCALE GENOMIC DNA]</scope>
    <source>
        <strain evidence="10 11">North Korean</strain>
    </source>
</reference>